<keyword evidence="4 9" id="KW-0812">Transmembrane</keyword>
<dbReference type="SUPFAM" id="SSF160240">
    <property type="entry name" value="Cation efflux protein cytoplasmic domain-like"/>
    <property type="match status" value="1"/>
</dbReference>
<dbReference type="PANTHER" id="PTHR11562">
    <property type="entry name" value="CATION EFFLUX PROTEIN/ ZINC TRANSPORTER"/>
    <property type="match status" value="1"/>
</dbReference>
<keyword evidence="8 9" id="KW-0472">Membrane</keyword>
<evidence type="ECO:0000259" key="10">
    <source>
        <dbReference type="Pfam" id="PF01545"/>
    </source>
</evidence>
<proteinExistence type="inferred from homology"/>
<dbReference type="InterPro" id="IPR058533">
    <property type="entry name" value="Cation_efflux_TM"/>
</dbReference>
<feature type="transmembrane region" description="Helical" evidence="9">
    <location>
        <begin position="177"/>
        <end position="198"/>
    </location>
</feature>
<dbReference type="InterPro" id="IPR050681">
    <property type="entry name" value="CDF/SLC30A"/>
</dbReference>
<evidence type="ECO:0000256" key="1">
    <source>
        <dbReference type="ARBA" id="ARBA00004141"/>
    </source>
</evidence>
<sequence length="297" mass="32378">MSGHHHSHDISGTKLLIAVALNILITIAQVAGGLIAGSLALLSDALHNFSDVMALLISWFAHRISHKEADSSRTFGYKRAEIVAALFNASVLAGIGVYLVYASVMRLLYPEPVLSSWLIWMGLLGIVVNGGSIFLLESDARGNMNIRAAYLHLLGDVLTSVAVVLGGVAIALWDIYWIDPLISIIIAVYLIAASAGLIKESTGVLMQFAPADVELDAVADTVCGDPAIAGIHHVHLWRLSDHAVHFEAHLDFAEDLPLSRVTQTVEALEKRLRERFGITHTTFQCEYGRDDDKRRIR</sequence>
<reference evidence="12 13" key="1">
    <citation type="submission" date="2024-03" db="EMBL/GenBank/DDBJ databases">
        <title>Sulfurimonas sp. HSL3-1.</title>
        <authorList>
            <person name="Wang S."/>
        </authorList>
    </citation>
    <scope>NUCLEOTIDE SEQUENCE [LARGE SCALE GENOMIC DNA]</scope>
    <source>
        <strain evidence="12 13">HSL3-1</strain>
    </source>
</reference>
<evidence type="ECO:0000256" key="5">
    <source>
        <dbReference type="ARBA" id="ARBA00022906"/>
    </source>
</evidence>
<dbReference type="Gene3D" id="1.20.1510.10">
    <property type="entry name" value="Cation efflux protein transmembrane domain"/>
    <property type="match status" value="1"/>
</dbReference>
<dbReference type="InterPro" id="IPR027469">
    <property type="entry name" value="Cation_efflux_TMD_sf"/>
</dbReference>
<evidence type="ECO:0000256" key="2">
    <source>
        <dbReference type="ARBA" id="ARBA00008873"/>
    </source>
</evidence>
<evidence type="ECO:0000256" key="6">
    <source>
        <dbReference type="ARBA" id="ARBA00022989"/>
    </source>
</evidence>
<evidence type="ECO:0000313" key="13">
    <source>
        <dbReference type="Proteomes" id="UP001447842"/>
    </source>
</evidence>
<dbReference type="Gene3D" id="3.30.70.1350">
    <property type="entry name" value="Cation efflux protein, cytoplasmic domain"/>
    <property type="match status" value="1"/>
</dbReference>
<dbReference type="NCBIfam" id="TIGR01297">
    <property type="entry name" value="CDF"/>
    <property type="match status" value="1"/>
</dbReference>
<dbReference type="Proteomes" id="UP001447842">
    <property type="component" value="Chromosome"/>
</dbReference>
<evidence type="ECO:0000313" key="12">
    <source>
        <dbReference type="EMBL" id="XAU15176.1"/>
    </source>
</evidence>
<evidence type="ECO:0000256" key="9">
    <source>
        <dbReference type="SAM" id="Phobius"/>
    </source>
</evidence>
<keyword evidence="7" id="KW-0406">Ion transport</keyword>
<name>A0ABZ3H9I9_9BACT</name>
<evidence type="ECO:0000256" key="3">
    <source>
        <dbReference type="ARBA" id="ARBA00022448"/>
    </source>
</evidence>
<keyword evidence="5" id="KW-0862">Zinc</keyword>
<evidence type="ECO:0000256" key="7">
    <source>
        <dbReference type="ARBA" id="ARBA00023065"/>
    </source>
</evidence>
<feature type="domain" description="Cation efflux protein transmembrane" evidence="10">
    <location>
        <begin position="15"/>
        <end position="206"/>
    </location>
</feature>
<evidence type="ECO:0000256" key="4">
    <source>
        <dbReference type="ARBA" id="ARBA00022692"/>
    </source>
</evidence>
<feature type="domain" description="Cation efflux protein cytoplasmic" evidence="11">
    <location>
        <begin position="210"/>
        <end position="286"/>
    </location>
</feature>
<comment type="similarity">
    <text evidence="2">Belongs to the cation diffusion facilitator (CDF) transporter (TC 2.A.4) family. SLC30A subfamily.</text>
</comment>
<dbReference type="InterPro" id="IPR027470">
    <property type="entry name" value="Cation_efflux_CTD"/>
</dbReference>
<feature type="transmembrane region" description="Helical" evidence="9">
    <location>
        <begin position="117"/>
        <end position="136"/>
    </location>
</feature>
<dbReference type="SUPFAM" id="SSF161111">
    <property type="entry name" value="Cation efflux protein transmembrane domain-like"/>
    <property type="match status" value="1"/>
</dbReference>
<evidence type="ECO:0000256" key="8">
    <source>
        <dbReference type="ARBA" id="ARBA00023136"/>
    </source>
</evidence>
<feature type="transmembrane region" description="Helical" evidence="9">
    <location>
        <begin position="148"/>
        <end position="171"/>
    </location>
</feature>
<comment type="subcellular location">
    <subcellularLocation>
        <location evidence="1">Membrane</location>
        <topology evidence="1">Multi-pass membrane protein</topology>
    </subcellularLocation>
</comment>
<dbReference type="EMBL" id="CP147920">
    <property type="protein sequence ID" value="XAU15176.1"/>
    <property type="molecule type" value="Genomic_DNA"/>
</dbReference>
<feature type="transmembrane region" description="Helical" evidence="9">
    <location>
        <begin position="15"/>
        <end position="39"/>
    </location>
</feature>
<gene>
    <name evidence="12" type="ORF">WCY31_00385</name>
</gene>
<feature type="transmembrane region" description="Helical" evidence="9">
    <location>
        <begin position="82"/>
        <end position="105"/>
    </location>
</feature>
<dbReference type="InterPro" id="IPR036837">
    <property type="entry name" value="Cation_efflux_CTD_sf"/>
</dbReference>
<keyword evidence="13" id="KW-1185">Reference proteome</keyword>
<evidence type="ECO:0000259" key="11">
    <source>
        <dbReference type="Pfam" id="PF16916"/>
    </source>
</evidence>
<organism evidence="12 13">
    <name type="scientific">Sulfurimonas diazotrophicus</name>
    <dbReference type="NCBI Taxonomy" id="3131939"/>
    <lineage>
        <taxon>Bacteria</taxon>
        <taxon>Pseudomonadati</taxon>
        <taxon>Campylobacterota</taxon>
        <taxon>Epsilonproteobacteria</taxon>
        <taxon>Campylobacterales</taxon>
        <taxon>Sulfurimonadaceae</taxon>
        <taxon>Sulfurimonas</taxon>
    </lineage>
</organism>
<keyword evidence="3" id="KW-0813">Transport</keyword>
<dbReference type="Pfam" id="PF01545">
    <property type="entry name" value="Cation_efflux"/>
    <property type="match status" value="1"/>
</dbReference>
<dbReference type="RefSeq" id="WP_345972752.1">
    <property type="nucleotide sequence ID" value="NZ_CP147920.1"/>
</dbReference>
<accession>A0ABZ3H9I9</accession>
<dbReference type="PANTHER" id="PTHR11562:SF17">
    <property type="entry name" value="RE54080P-RELATED"/>
    <property type="match status" value="1"/>
</dbReference>
<dbReference type="Pfam" id="PF16916">
    <property type="entry name" value="ZT_dimer"/>
    <property type="match status" value="1"/>
</dbReference>
<keyword evidence="6 9" id="KW-1133">Transmembrane helix</keyword>
<dbReference type="InterPro" id="IPR002524">
    <property type="entry name" value="Cation_efflux"/>
</dbReference>
<keyword evidence="5" id="KW-0864">Zinc transport</keyword>
<protein>
    <submittedName>
        <fullName evidence="12">Cation diffusion facilitator family transporter</fullName>
    </submittedName>
</protein>